<dbReference type="EMBL" id="WIUZ02000003">
    <property type="protein sequence ID" value="KAF9789787.1"/>
    <property type="molecule type" value="Genomic_DNA"/>
</dbReference>
<evidence type="ECO:0000256" key="2">
    <source>
        <dbReference type="ARBA" id="ARBA00022771"/>
    </source>
</evidence>
<sequence>MGVGSCLNCSAVKDMKLLKKCGGCRAALYCSTECQRDSWKATHKYTCVYVAPLPSLGVEDFDRRFNKIVDRWVHEWRGILEGYSMTALDLANYPGRHLTHAMCMELKYTGSKEPARSFEFMEGRVCPIADILSRQPGLRVLRDPPGLVGQRVRYVLLFHLDPGSKDVRRCKVRAYAWTDPCLTPRLEALNKEMSALFARTIFNVAKENFKTSDPNEIRAGGVNPLLHLLF</sequence>
<evidence type="ECO:0000313" key="7">
    <source>
        <dbReference type="Proteomes" id="UP000736335"/>
    </source>
</evidence>
<dbReference type="AlphaFoldDB" id="A0A9P6HL83"/>
<evidence type="ECO:0000256" key="1">
    <source>
        <dbReference type="ARBA" id="ARBA00022723"/>
    </source>
</evidence>
<feature type="domain" description="MYND-type" evidence="5">
    <location>
        <begin position="6"/>
        <end position="47"/>
    </location>
</feature>
<dbReference type="Pfam" id="PF01753">
    <property type="entry name" value="zf-MYND"/>
    <property type="match status" value="1"/>
</dbReference>
<dbReference type="PROSITE" id="PS50865">
    <property type="entry name" value="ZF_MYND_2"/>
    <property type="match status" value="1"/>
</dbReference>
<dbReference type="Gene3D" id="6.10.140.2220">
    <property type="match status" value="1"/>
</dbReference>
<name>A0A9P6HL83_9AGAM</name>
<reference evidence="6" key="2">
    <citation type="submission" date="2020-11" db="EMBL/GenBank/DDBJ databases">
        <authorList>
            <consortium name="DOE Joint Genome Institute"/>
            <person name="Kuo A."/>
            <person name="Miyauchi S."/>
            <person name="Kiss E."/>
            <person name="Drula E."/>
            <person name="Kohler A."/>
            <person name="Sanchez-Garcia M."/>
            <person name="Andreopoulos B."/>
            <person name="Barry K.W."/>
            <person name="Bonito G."/>
            <person name="Buee M."/>
            <person name="Carver A."/>
            <person name="Chen C."/>
            <person name="Cichocki N."/>
            <person name="Clum A."/>
            <person name="Culley D."/>
            <person name="Crous P.W."/>
            <person name="Fauchery L."/>
            <person name="Girlanda M."/>
            <person name="Hayes R."/>
            <person name="Keri Z."/>
            <person name="Labutti K."/>
            <person name="Lipzen A."/>
            <person name="Lombard V."/>
            <person name="Magnuson J."/>
            <person name="Maillard F."/>
            <person name="Morin E."/>
            <person name="Murat C."/>
            <person name="Nolan M."/>
            <person name="Ohm R."/>
            <person name="Pangilinan J."/>
            <person name="Pereira M."/>
            <person name="Perotto S."/>
            <person name="Peter M."/>
            <person name="Riley R."/>
            <person name="Sitrit Y."/>
            <person name="Stielow B."/>
            <person name="Szollosi G."/>
            <person name="Zifcakova L."/>
            <person name="Stursova M."/>
            <person name="Spatafora J.W."/>
            <person name="Tedersoo L."/>
            <person name="Vaario L.-M."/>
            <person name="Yamada A."/>
            <person name="Yan M."/>
            <person name="Wang P."/>
            <person name="Xu J."/>
            <person name="Bruns T."/>
            <person name="Baldrian P."/>
            <person name="Vilgalys R."/>
            <person name="Henrissat B."/>
            <person name="Grigoriev I.V."/>
            <person name="Hibbett D."/>
            <person name="Nagy L.G."/>
            <person name="Martin F.M."/>
        </authorList>
    </citation>
    <scope>NUCLEOTIDE SEQUENCE</scope>
    <source>
        <strain evidence="6">UH-Tt-Lm1</strain>
    </source>
</reference>
<organism evidence="6 7">
    <name type="scientific">Thelephora terrestris</name>
    <dbReference type="NCBI Taxonomy" id="56493"/>
    <lineage>
        <taxon>Eukaryota</taxon>
        <taxon>Fungi</taxon>
        <taxon>Dikarya</taxon>
        <taxon>Basidiomycota</taxon>
        <taxon>Agaricomycotina</taxon>
        <taxon>Agaricomycetes</taxon>
        <taxon>Thelephorales</taxon>
        <taxon>Thelephoraceae</taxon>
        <taxon>Thelephora</taxon>
    </lineage>
</organism>
<evidence type="ECO:0000259" key="5">
    <source>
        <dbReference type="PROSITE" id="PS50865"/>
    </source>
</evidence>
<accession>A0A9P6HL83</accession>
<evidence type="ECO:0000313" key="6">
    <source>
        <dbReference type="EMBL" id="KAF9789787.1"/>
    </source>
</evidence>
<dbReference type="SUPFAM" id="SSF144232">
    <property type="entry name" value="HIT/MYND zinc finger-like"/>
    <property type="match status" value="1"/>
</dbReference>
<proteinExistence type="predicted"/>
<dbReference type="PROSITE" id="PS01360">
    <property type="entry name" value="ZF_MYND_1"/>
    <property type="match status" value="1"/>
</dbReference>
<dbReference type="OrthoDB" id="9922773at2759"/>
<protein>
    <recommendedName>
        <fullName evidence="5">MYND-type domain-containing protein</fullName>
    </recommendedName>
</protein>
<reference evidence="6" key="1">
    <citation type="journal article" date="2020" name="Nat. Commun.">
        <title>Large-scale genome sequencing of mycorrhizal fungi provides insights into the early evolution of symbiotic traits.</title>
        <authorList>
            <person name="Miyauchi S."/>
            <person name="Kiss E."/>
            <person name="Kuo A."/>
            <person name="Drula E."/>
            <person name="Kohler A."/>
            <person name="Sanchez-Garcia M."/>
            <person name="Morin E."/>
            <person name="Andreopoulos B."/>
            <person name="Barry K.W."/>
            <person name="Bonito G."/>
            <person name="Buee M."/>
            <person name="Carver A."/>
            <person name="Chen C."/>
            <person name="Cichocki N."/>
            <person name="Clum A."/>
            <person name="Culley D."/>
            <person name="Crous P.W."/>
            <person name="Fauchery L."/>
            <person name="Girlanda M."/>
            <person name="Hayes R.D."/>
            <person name="Keri Z."/>
            <person name="LaButti K."/>
            <person name="Lipzen A."/>
            <person name="Lombard V."/>
            <person name="Magnuson J."/>
            <person name="Maillard F."/>
            <person name="Murat C."/>
            <person name="Nolan M."/>
            <person name="Ohm R.A."/>
            <person name="Pangilinan J."/>
            <person name="Pereira M.F."/>
            <person name="Perotto S."/>
            <person name="Peter M."/>
            <person name="Pfister S."/>
            <person name="Riley R."/>
            <person name="Sitrit Y."/>
            <person name="Stielow J.B."/>
            <person name="Szollosi G."/>
            <person name="Zifcakova L."/>
            <person name="Stursova M."/>
            <person name="Spatafora J.W."/>
            <person name="Tedersoo L."/>
            <person name="Vaario L.M."/>
            <person name="Yamada A."/>
            <person name="Yan M."/>
            <person name="Wang P."/>
            <person name="Xu J."/>
            <person name="Bruns T."/>
            <person name="Baldrian P."/>
            <person name="Vilgalys R."/>
            <person name="Dunand C."/>
            <person name="Henrissat B."/>
            <person name="Grigoriev I.V."/>
            <person name="Hibbett D."/>
            <person name="Nagy L.G."/>
            <person name="Martin F.M."/>
        </authorList>
    </citation>
    <scope>NUCLEOTIDE SEQUENCE</scope>
    <source>
        <strain evidence="6">UH-Tt-Lm1</strain>
    </source>
</reference>
<keyword evidence="2 4" id="KW-0863">Zinc-finger</keyword>
<keyword evidence="3" id="KW-0862">Zinc</keyword>
<keyword evidence="1" id="KW-0479">Metal-binding</keyword>
<dbReference type="InterPro" id="IPR002893">
    <property type="entry name" value="Znf_MYND"/>
</dbReference>
<dbReference type="Proteomes" id="UP000736335">
    <property type="component" value="Unassembled WGS sequence"/>
</dbReference>
<comment type="caution">
    <text evidence="6">The sequence shown here is derived from an EMBL/GenBank/DDBJ whole genome shotgun (WGS) entry which is preliminary data.</text>
</comment>
<dbReference type="GO" id="GO:0008270">
    <property type="term" value="F:zinc ion binding"/>
    <property type="evidence" value="ECO:0007669"/>
    <property type="project" value="UniProtKB-KW"/>
</dbReference>
<gene>
    <name evidence="6" type="ORF">BJ322DRAFT_1105647</name>
</gene>
<keyword evidence="7" id="KW-1185">Reference proteome</keyword>
<evidence type="ECO:0000256" key="3">
    <source>
        <dbReference type="ARBA" id="ARBA00022833"/>
    </source>
</evidence>
<evidence type="ECO:0000256" key="4">
    <source>
        <dbReference type="PROSITE-ProRule" id="PRU00134"/>
    </source>
</evidence>